<dbReference type="SMART" id="SM00079">
    <property type="entry name" value="PBPe"/>
    <property type="match status" value="1"/>
</dbReference>
<dbReference type="InterPro" id="IPR001320">
    <property type="entry name" value="Iontro_rcpt_C"/>
</dbReference>
<reference evidence="13 14" key="2">
    <citation type="submission" date="2013-09" db="EMBL/GenBank/DDBJ databases">
        <title>Whole genome comparison of six Crocosphaera watsonii strains with differing phenotypes.</title>
        <authorList>
            <person name="Bench S.R."/>
            <person name="Heller P."/>
            <person name="Frank I."/>
            <person name="Arciniega M."/>
            <person name="Shilova I.N."/>
            <person name="Zehr J.P."/>
        </authorList>
    </citation>
    <scope>NUCLEOTIDE SEQUENCE [LARGE SCALE GENOMIC DNA]</scope>
    <source>
        <strain evidence="13 14">WH 0005</strain>
    </source>
</reference>
<dbReference type="GO" id="GO:0016020">
    <property type="term" value="C:membrane"/>
    <property type="evidence" value="ECO:0007669"/>
    <property type="project" value="UniProtKB-SubCell"/>
</dbReference>
<dbReference type="Pfam" id="PF00497">
    <property type="entry name" value="SBP_bac_3"/>
    <property type="match status" value="1"/>
</dbReference>
<dbReference type="InterPro" id="IPR015683">
    <property type="entry name" value="Ionotropic_Glu_rcpt"/>
</dbReference>
<feature type="transmembrane region" description="Helical" evidence="10">
    <location>
        <begin position="186"/>
        <end position="209"/>
    </location>
</feature>
<dbReference type="EMBL" id="CAQL01000456">
    <property type="protein sequence ID" value="CCQ55697.1"/>
    <property type="molecule type" value="Genomic_DNA"/>
</dbReference>
<evidence type="ECO:0000256" key="10">
    <source>
        <dbReference type="SAM" id="Phobius"/>
    </source>
</evidence>
<keyword evidence="7" id="KW-0675">Receptor</keyword>
<reference evidence="13 14" key="1">
    <citation type="submission" date="2013-01" db="EMBL/GenBank/DDBJ databases">
        <authorList>
            <person name="Bench S."/>
        </authorList>
    </citation>
    <scope>NUCLEOTIDE SEQUENCE [LARGE SCALE GENOMIC DNA]</scope>
    <source>
        <strain evidence="13 14">WH 0005</strain>
    </source>
</reference>
<feature type="domain" description="Ionotropic glutamate receptor C-terminal" evidence="12">
    <location>
        <begin position="2"/>
        <end position="336"/>
    </location>
</feature>
<dbReference type="InterPro" id="IPR013099">
    <property type="entry name" value="K_chnl_dom"/>
</dbReference>
<dbReference type="PANTHER" id="PTHR18966">
    <property type="entry name" value="IONOTROPIC GLUTAMATE RECEPTOR"/>
    <property type="match status" value="1"/>
</dbReference>
<dbReference type="Gene3D" id="3.40.190.10">
    <property type="entry name" value="Periplasmic binding protein-like II"/>
    <property type="match status" value="3"/>
</dbReference>
<keyword evidence="8" id="KW-0325">Glycoprotein</keyword>
<dbReference type="Gene3D" id="1.10.287.70">
    <property type="match status" value="1"/>
</dbReference>
<gene>
    <name evidence="13" type="ORF">CWATWH0005_878</name>
</gene>
<dbReference type="InterPro" id="IPR001638">
    <property type="entry name" value="Solute-binding_3/MltF_N"/>
</dbReference>
<evidence type="ECO:0000313" key="14">
    <source>
        <dbReference type="Proteomes" id="UP000017981"/>
    </source>
</evidence>
<evidence type="ECO:0000256" key="9">
    <source>
        <dbReference type="ARBA" id="ARBA00023303"/>
    </source>
</evidence>
<keyword evidence="5" id="KW-0406">Ion transport</keyword>
<evidence type="ECO:0000256" key="2">
    <source>
        <dbReference type="ARBA" id="ARBA00022448"/>
    </source>
</evidence>
<keyword evidence="4 10" id="KW-1133">Transmembrane helix</keyword>
<keyword evidence="3 10" id="KW-0812">Transmembrane</keyword>
<dbReference type="SUPFAM" id="SSF53850">
    <property type="entry name" value="Periplasmic binding protein-like II"/>
    <property type="match status" value="1"/>
</dbReference>
<keyword evidence="9" id="KW-0407">Ion channel</keyword>
<protein>
    <submittedName>
        <fullName evidence="13">Possible ligand gated channel (GIC family)</fullName>
    </submittedName>
</protein>
<name>T2ISC2_CROWT</name>
<keyword evidence="6 10" id="KW-0472">Membrane</keyword>
<comment type="caution">
    <text evidence="13">The sequence shown here is derived from an EMBL/GenBank/DDBJ whole genome shotgun (WGS) entry which is preliminary data.</text>
</comment>
<dbReference type="GO" id="GO:0015276">
    <property type="term" value="F:ligand-gated monoatomic ion channel activity"/>
    <property type="evidence" value="ECO:0007669"/>
    <property type="project" value="InterPro"/>
</dbReference>
<dbReference type="AlphaFoldDB" id="T2ISC2"/>
<evidence type="ECO:0000256" key="5">
    <source>
        <dbReference type="ARBA" id="ARBA00023065"/>
    </source>
</evidence>
<evidence type="ECO:0000256" key="6">
    <source>
        <dbReference type="ARBA" id="ARBA00023136"/>
    </source>
</evidence>
<comment type="subcellular location">
    <subcellularLocation>
        <location evidence="1">Membrane</location>
        <topology evidence="1">Multi-pass membrane protein</topology>
    </subcellularLocation>
</comment>
<accession>T2ISC2</accession>
<evidence type="ECO:0000256" key="4">
    <source>
        <dbReference type="ARBA" id="ARBA00022989"/>
    </source>
</evidence>
<evidence type="ECO:0000313" key="13">
    <source>
        <dbReference type="EMBL" id="CCQ55697.1"/>
    </source>
</evidence>
<dbReference type="Proteomes" id="UP000017981">
    <property type="component" value="Unassembled WGS sequence"/>
</dbReference>
<evidence type="ECO:0000259" key="11">
    <source>
        <dbReference type="SMART" id="SM00062"/>
    </source>
</evidence>
<organism evidence="13 14">
    <name type="scientific">Crocosphaera watsonii WH 0005</name>
    <dbReference type="NCBI Taxonomy" id="423472"/>
    <lineage>
        <taxon>Bacteria</taxon>
        <taxon>Bacillati</taxon>
        <taxon>Cyanobacteriota</taxon>
        <taxon>Cyanophyceae</taxon>
        <taxon>Oscillatoriophycideae</taxon>
        <taxon>Chroococcales</taxon>
        <taxon>Aphanothecaceae</taxon>
        <taxon>Crocosphaera</taxon>
    </lineage>
</organism>
<evidence type="ECO:0000256" key="7">
    <source>
        <dbReference type="ARBA" id="ARBA00023170"/>
    </source>
</evidence>
<evidence type="ECO:0000256" key="1">
    <source>
        <dbReference type="ARBA" id="ARBA00004141"/>
    </source>
</evidence>
<evidence type="ECO:0000259" key="12">
    <source>
        <dbReference type="SMART" id="SM00079"/>
    </source>
</evidence>
<evidence type="ECO:0000256" key="8">
    <source>
        <dbReference type="ARBA" id="ARBA00023180"/>
    </source>
</evidence>
<evidence type="ECO:0000256" key="3">
    <source>
        <dbReference type="ARBA" id="ARBA00022692"/>
    </source>
</evidence>
<keyword evidence="2" id="KW-0813">Transport</keyword>
<dbReference type="SUPFAM" id="SSF81324">
    <property type="entry name" value="Voltage-gated potassium channels"/>
    <property type="match status" value="1"/>
</dbReference>
<feature type="transmembrane region" description="Helical" evidence="10">
    <location>
        <begin position="110"/>
        <end position="136"/>
    </location>
</feature>
<dbReference type="Pfam" id="PF07885">
    <property type="entry name" value="Ion_trans_2"/>
    <property type="match status" value="1"/>
</dbReference>
<proteinExistence type="predicted"/>
<dbReference type="SMART" id="SM00062">
    <property type="entry name" value="PBPb"/>
    <property type="match status" value="1"/>
</dbReference>
<feature type="domain" description="Solute-binding protein family 3/N-terminal" evidence="11">
    <location>
        <begin position="2"/>
        <end position="337"/>
    </location>
</feature>
<sequence length="340" mass="38268">MRVGITGEAPAVILPQDTSNQNKRLTGISIDIWDELATSLNLDYELIYNDSVTQTLKKLANQEIDIAIGGITVTEKNIRRFDFTQPVHEDKISVLVPLQSPTLWTIIKPFFGWAFLSSIILIGLCLFVVGNLLWLAEHNKNSEQFPKHYLKGVREGVWCALTTFSTVGYGDRYPVTNFGRFVAGSWMLISLVAVTTLTAGIATTLALAFSAQTYRNLQSPSDLKGVRLVTISGSKAVEWGQYYQGRIVEVDSLSEGIRKLESNQVDGVLYSRLALEYYLYQNPQLPYGVVDFDIGTQNYSIALTQDNPLTEKLNEQIVSIDMQLRFQEFKETWFKSQLNN</sequence>